<proteinExistence type="predicted"/>
<evidence type="ECO:0000313" key="2">
    <source>
        <dbReference type="EMBL" id="QYC41962.1"/>
    </source>
</evidence>
<evidence type="ECO:0000313" key="3">
    <source>
        <dbReference type="Proteomes" id="UP000824681"/>
    </source>
</evidence>
<name>A0ABX8U2K0_9ACTN</name>
<sequence>MDGLASRPDRWRAMRMDRIKPHTPTHPPRPGSAVLAWPASTVARFAPGGSTVEYHTETTCRLTLGTWSYRR</sequence>
<evidence type="ECO:0000256" key="1">
    <source>
        <dbReference type="SAM" id="MobiDB-lite"/>
    </source>
</evidence>
<feature type="region of interest" description="Disordered" evidence="1">
    <location>
        <begin position="1"/>
        <end position="32"/>
    </location>
</feature>
<accession>A0ABX8U2K0</accession>
<dbReference type="EMBL" id="CP068985">
    <property type="protein sequence ID" value="QYC41962.1"/>
    <property type="molecule type" value="Genomic_DNA"/>
</dbReference>
<keyword evidence="3" id="KW-1185">Reference proteome</keyword>
<feature type="compositionally biased region" description="Basic and acidic residues" evidence="1">
    <location>
        <begin position="7"/>
        <end position="20"/>
    </location>
</feature>
<reference evidence="2 3" key="1">
    <citation type="journal article" date="2021" name="ACS Chem. Biol.">
        <title>Genomic-Led Discovery of a Novel Glycopeptide Antibiotic by Nonomuraea coxensis DSM 45129.</title>
        <authorList>
            <person name="Yushchuk O."/>
            <person name="Vior N.M."/>
            <person name="Andreo-Vidal A."/>
            <person name="Berini F."/>
            <person name="Ruckert C."/>
            <person name="Busche T."/>
            <person name="Binda E."/>
            <person name="Kalinowski J."/>
            <person name="Truman A.W."/>
            <person name="Marinelli F."/>
        </authorList>
    </citation>
    <scope>NUCLEOTIDE SEQUENCE [LARGE SCALE GENOMIC DNA]</scope>
    <source>
        <strain evidence="2 3">DSM 45129</strain>
    </source>
</reference>
<protein>
    <submittedName>
        <fullName evidence="2">Uncharacterized protein</fullName>
    </submittedName>
</protein>
<organism evidence="2 3">
    <name type="scientific">Nonomuraea coxensis DSM 45129</name>
    <dbReference type="NCBI Taxonomy" id="1122611"/>
    <lineage>
        <taxon>Bacteria</taxon>
        <taxon>Bacillati</taxon>
        <taxon>Actinomycetota</taxon>
        <taxon>Actinomycetes</taxon>
        <taxon>Streptosporangiales</taxon>
        <taxon>Streptosporangiaceae</taxon>
        <taxon>Nonomuraea</taxon>
    </lineage>
</organism>
<dbReference type="Proteomes" id="UP000824681">
    <property type="component" value="Chromosome"/>
</dbReference>
<gene>
    <name evidence="2" type="ORF">Nocox_21790</name>
</gene>